<organism evidence="1 2">
    <name type="scientific">Candidatus Zambryskibacteria bacterium RIFCSPHIGHO2_01_FULL_49_18</name>
    <dbReference type="NCBI Taxonomy" id="1802740"/>
    <lineage>
        <taxon>Bacteria</taxon>
        <taxon>Candidatus Zambryskiibacteriota</taxon>
    </lineage>
</organism>
<sequence length="110" mass="12577">MLYVEGMQSLIRATSRVLDKASRGEPISEQVQREMYDRFYHLVNAENTVLEVGSMTHDYNLGIEMMKFFGNPDWTKAGLYKAMADYALGASSNELRGYYEYRKKSEGGAQ</sequence>
<accession>A0A1G2T402</accession>
<reference evidence="1 2" key="1">
    <citation type="journal article" date="2016" name="Nat. Commun.">
        <title>Thousands of microbial genomes shed light on interconnected biogeochemical processes in an aquifer system.</title>
        <authorList>
            <person name="Anantharaman K."/>
            <person name="Brown C.T."/>
            <person name="Hug L.A."/>
            <person name="Sharon I."/>
            <person name="Castelle C.J."/>
            <person name="Probst A.J."/>
            <person name="Thomas B.C."/>
            <person name="Singh A."/>
            <person name="Wilkins M.J."/>
            <person name="Karaoz U."/>
            <person name="Brodie E.L."/>
            <person name="Williams K.H."/>
            <person name="Hubbard S.S."/>
            <person name="Banfield J.F."/>
        </authorList>
    </citation>
    <scope>NUCLEOTIDE SEQUENCE [LARGE SCALE GENOMIC DNA]</scope>
</reference>
<dbReference type="AlphaFoldDB" id="A0A1G2T402"/>
<protein>
    <submittedName>
        <fullName evidence="1">Uncharacterized protein</fullName>
    </submittedName>
</protein>
<evidence type="ECO:0000313" key="2">
    <source>
        <dbReference type="Proteomes" id="UP000178612"/>
    </source>
</evidence>
<name>A0A1G2T402_9BACT</name>
<comment type="caution">
    <text evidence="1">The sequence shown here is derived from an EMBL/GenBank/DDBJ whole genome shotgun (WGS) entry which is preliminary data.</text>
</comment>
<evidence type="ECO:0000313" key="1">
    <source>
        <dbReference type="EMBL" id="OHA91748.1"/>
    </source>
</evidence>
<gene>
    <name evidence="1" type="ORF">A2758_03215</name>
</gene>
<dbReference type="Proteomes" id="UP000178612">
    <property type="component" value="Unassembled WGS sequence"/>
</dbReference>
<proteinExistence type="predicted"/>
<dbReference type="EMBL" id="MHVJ01000008">
    <property type="protein sequence ID" value="OHA91748.1"/>
    <property type="molecule type" value="Genomic_DNA"/>
</dbReference>